<dbReference type="RefSeq" id="WP_114564307.1">
    <property type="nucleotide sequence ID" value="NZ_CP031088.1"/>
</dbReference>
<keyword evidence="2" id="KW-1185">Reference proteome</keyword>
<dbReference type="KEGG" id="sphh:SDAV_00369"/>
<dbReference type="EMBL" id="CP031088">
    <property type="protein sequence ID" value="AXF95363.1"/>
    <property type="molecule type" value="Genomic_DNA"/>
</dbReference>
<organism evidence="1 2">
    <name type="scientific">Spiroplasma phoeniceum P40</name>
    <dbReference type="NCBI Taxonomy" id="1276259"/>
    <lineage>
        <taxon>Bacteria</taxon>
        <taxon>Bacillati</taxon>
        <taxon>Mycoplasmatota</taxon>
        <taxon>Mollicutes</taxon>
        <taxon>Entomoplasmatales</taxon>
        <taxon>Spiroplasmataceae</taxon>
        <taxon>Spiroplasma</taxon>
    </lineage>
</organism>
<evidence type="ECO:0000313" key="2">
    <source>
        <dbReference type="Proteomes" id="UP000253689"/>
    </source>
</evidence>
<dbReference type="Proteomes" id="UP000253689">
    <property type="component" value="Chromosome"/>
</dbReference>
<sequence>MQKVNQISIKQFNKDNIGTLKTPWYSDVPDLTKKADVITEMNTGFIKAIQKLNADLTTSDYIVNILDYDHSIFIDRDEGNFSNNVSVPYSLIGTNWLTGETTGMEITVPAATKKNQNKK</sequence>
<proteinExistence type="predicted"/>
<gene>
    <name evidence="1" type="ORF">SDAV_00369</name>
</gene>
<accession>A0A345DMC5</accession>
<dbReference type="AlphaFoldDB" id="A0A345DMC5"/>
<evidence type="ECO:0000313" key="1">
    <source>
        <dbReference type="EMBL" id="AXF95363.1"/>
    </source>
</evidence>
<name>A0A345DMC5_9MOLU</name>
<reference evidence="2" key="1">
    <citation type="submission" date="2018-07" db="EMBL/GenBank/DDBJ databases">
        <title>Complete Genome Sequence of Spiroplasma phoeniceum.</title>
        <authorList>
            <person name="Davis R.E."/>
            <person name="Shao J.Y."/>
            <person name="Zhao Y."/>
            <person name="Silver A."/>
            <person name="Stump z."/>
            <person name="Gasparich G."/>
        </authorList>
    </citation>
    <scope>NUCLEOTIDE SEQUENCE [LARGE SCALE GENOMIC DNA]</scope>
    <source>
        <strain evidence="2">P40</strain>
    </source>
</reference>
<protein>
    <submittedName>
        <fullName evidence="1">Uncharacterized protein</fullName>
    </submittedName>
</protein>